<dbReference type="Gene3D" id="6.10.140.1450">
    <property type="match status" value="1"/>
</dbReference>
<keyword evidence="5 6" id="KW-0539">Nucleus</keyword>
<dbReference type="GO" id="GO:0006351">
    <property type="term" value="P:DNA-templated transcription"/>
    <property type="evidence" value="ECO:0007669"/>
    <property type="project" value="InterPro"/>
</dbReference>
<evidence type="ECO:0000256" key="1">
    <source>
        <dbReference type="ARBA" id="ARBA00004123"/>
    </source>
</evidence>
<keyword evidence="11" id="KW-1185">Reference proteome</keyword>
<evidence type="ECO:0000259" key="9">
    <source>
        <dbReference type="Pfam" id="PF22536"/>
    </source>
</evidence>
<proteinExistence type="inferred from homology"/>
<dbReference type="Pfam" id="PF05645">
    <property type="entry name" value="RNA_pol_Rpc82"/>
    <property type="match status" value="1"/>
</dbReference>
<feature type="domain" description="DNA-directed RNA polymerase III subunit RPC3 winged-helix" evidence="9">
    <location>
        <begin position="341"/>
        <end position="418"/>
    </location>
</feature>
<dbReference type="GO" id="GO:0003697">
    <property type="term" value="F:single-stranded DNA binding"/>
    <property type="evidence" value="ECO:0007669"/>
    <property type="project" value="UniProtKB-UniRule"/>
</dbReference>
<dbReference type="InterPro" id="IPR008806">
    <property type="entry name" value="RNA_pol_III_Rpc82_C"/>
</dbReference>
<dbReference type="Gene3D" id="1.10.10.10">
    <property type="entry name" value="Winged helix-like DNA-binding domain superfamily/Winged helix DNA-binding domain"/>
    <property type="match status" value="4"/>
</dbReference>
<evidence type="ECO:0000256" key="3">
    <source>
        <dbReference type="ARBA" id="ARBA00022478"/>
    </source>
</evidence>
<evidence type="ECO:0000256" key="2">
    <source>
        <dbReference type="ARBA" id="ARBA00007206"/>
    </source>
</evidence>
<dbReference type="InterPro" id="IPR013197">
    <property type="entry name" value="RNA_pol_III_RPC82-rel_HTH"/>
</dbReference>
<dbReference type="Pfam" id="PF22536">
    <property type="entry name" value="WHD_POLR3C"/>
    <property type="match status" value="1"/>
</dbReference>
<feature type="domain" description="RNA polymerase III Rpc82 C -terminal" evidence="7">
    <location>
        <begin position="155"/>
        <end position="336"/>
    </location>
</feature>
<comment type="subcellular location">
    <subcellularLocation>
        <location evidence="1 6">Nucleus</location>
    </subcellularLocation>
</comment>
<dbReference type="EMBL" id="CAKKLH010000301">
    <property type="protein sequence ID" value="CAH0110228.1"/>
    <property type="molecule type" value="Genomic_DNA"/>
</dbReference>
<evidence type="ECO:0000313" key="10">
    <source>
        <dbReference type="EMBL" id="CAH0110228.1"/>
    </source>
</evidence>
<sequence>MSSYTYTLSPFSQVCRLLMNNYFGEIVGQVGENLLRRGNRSLFDIKTGTGMSLWDVKRALAVLIHHNIVTFQASDRNPNIAEYSLIPHNAYCILRYPKYLYTIKRIYGSSEEVLIEILLNIGQASASDVIFQSANRLNEAIDDVKVLNPSALYQSFQKLAADNFIIRCSKIEKNAFVENVPKLLELKEEEKFIVPQLEMEPIAKLLREKATQLGEHSDSEVIWRVNHQRFDVELRNVILVNAAARRVDAAAGELYHLILKLWREACPVEARTSNGVSHSLIKDAVRKNDGGSPLLMEHFDQYLRVLYEDSTCLISRTGDSGGGQFAVNYADVFENLACAILDSVVLERFGSKALRIFRLTRMQKFIDQDQMQNLAMIPAKDAKMFSYKLMEENYLQIKELKKGTSNVGPVKSFNLFYVDLPQVVRTVLEMSYKSLFNAIARQTHDLTANKLLLEKHAWMENMLERLRGEDTPDDLLADLSESTMTAADKSLVAKIHKLSDNLTLGQSQADETILILESYLKFHFMA</sequence>
<name>A0A8J2WNW7_9CRUS</name>
<evidence type="ECO:0000256" key="4">
    <source>
        <dbReference type="ARBA" id="ARBA00023163"/>
    </source>
</evidence>
<protein>
    <recommendedName>
        <fullName evidence="6">DNA-directed RNA polymerase III subunit RPC3</fullName>
        <shortName evidence="6">RNA polymerase III subunit C3</shortName>
    </recommendedName>
</protein>
<dbReference type="InterPro" id="IPR055207">
    <property type="entry name" value="POLR3C_WHD"/>
</dbReference>
<comment type="similarity">
    <text evidence="2 6">Belongs to the eukaryotic RPC3/POLR3C RNA polymerase subunit family.</text>
</comment>
<dbReference type="AlphaFoldDB" id="A0A8J2WNW7"/>
<comment type="function">
    <text evidence="6">DNA-dependent RNA polymerase catalyzes the transcription of DNA into RNA using the four ribonucleoside triphosphates as substrates. Specific core component of RNA polymerase III which synthesizes small RNAs, such as 5S rRNA and tRNAs.</text>
</comment>
<dbReference type="Proteomes" id="UP000789390">
    <property type="component" value="Unassembled WGS sequence"/>
</dbReference>
<evidence type="ECO:0000256" key="6">
    <source>
        <dbReference type="RuleBase" id="RU367076"/>
    </source>
</evidence>
<evidence type="ECO:0000313" key="11">
    <source>
        <dbReference type="Proteomes" id="UP000789390"/>
    </source>
</evidence>
<gene>
    <name evidence="10" type="ORF">DGAL_LOCUS13782</name>
</gene>
<keyword evidence="3 6" id="KW-0240">DNA-directed RNA polymerase</keyword>
<evidence type="ECO:0000259" key="7">
    <source>
        <dbReference type="Pfam" id="PF05645"/>
    </source>
</evidence>
<keyword evidence="4 6" id="KW-0804">Transcription</keyword>
<dbReference type="GO" id="GO:0005666">
    <property type="term" value="C:RNA polymerase III complex"/>
    <property type="evidence" value="ECO:0007669"/>
    <property type="project" value="UniProtKB-UniRule"/>
</dbReference>
<dbReference type="PANTHER" id="PTHR12949">
    <property type="entry name" value="RNA POLYMERASE III DNA DIRECTED -RELATED"/>
    <property type="match status" value="1"/>
</dbReference>
<evidence type="ECO:0000256" key="5">
    <source>
        <dbReference type="ARBA" id="ARBA00023242"/>
    </source>
</evidence>
<comment type="subunit">
    <text evidence="6">Component of the RNA polymerase III (Pol III) complex consisting of 17 subunits.</text>
</comment>
<feature type="domain" description="RNA polymerase III subunit RPC82-related helix-turn-helix" evidence="8">
    <location>
        <begin position="13"/>
        <end position="72"/>
    </location>
</feature>
<dbReference type="Pfam" id="PF08221">
    <property type="entry name" value="HTH_9"/>
    <property type="match status" value="1"/>
</dbReference>
<comment type="caution">
    <text evidence="10">The sequence shown here is derived from an EMBL/GenBank/DDBJ whole genome shotgun (WGS) entry which is preliminary data.</text>
</comment>
<reference evidence="10" key="1">
    <citation type="submission" date="2021-11" db="EMBL/GenBank/DDBJ databases">
        <authorList>
            <person name="Schell T."/>
        </authorList>
    </citation>
    <scope>NUCLEOTIDE SEQUENCE</scope>
    <source>
        <strain evidence="10">M5</strain>
    </source>
</reference>
<dbReference type="InterPro" id="IPR039748">
    <property type="entry name" value="RPC3"/>
</dbReference>
<evidence type="ECO:0000259" key="8">
    <source>
        <dbReference type="Pfam" id="PF08221"/>
    </source>
</evidence>
<dbReference type="OrthoDB" id="272392at2759"/>
<accession>A0A8J2WNW7</accession>
<dbReference type="PANTHER" id="PTHR12949:SF0">
    <property type="entry name" value="DNA-DIRECTED RNA POLYMERASE III SUBUNIT RPC3"/>
    <property type="match status" value="1"/>
</dbReference>
<organism evidence="10 11">
    <name type="scientific">Daphnia galeata</name>
    <dbReference type="NCBI Taxonomy" id="27404"/>
    <lineage>
        <taxon>Eukaryota</taxon>
        <taxon>Metazoa</taxon>
        <taxon>Ecdysozoa</taxon>
        <taxon>Arthropoda</taxon>
        <taxon>Crustacea</taxon>
        <taxon>Branchiopoda</taxon>
        <taxon>Diplostraca</taxon>
        <taxon>Cladocera</taxon>
        <taxon>Anomopoda</taxon>
        <taxon>Daphniidae</taxon>
        <taxon>Daphnia</taxon>
    </lineage>
</organism>
<dbReference type="InterPro" id="IPR036388">
    <property type="entry name" value="WH-like_DNA-bd_sf"/>
</dbReference>
<dbReference type="FunFam" id="1.10.10.10:FF:000199">
    <property type="entry name" value="DNA-directed RNA polymerase III subunit RPC3"/>
    <property type="match status" value="1"/>
</dbReference>